<keyword evidence="2" id="KW-0812">Transmembrane</keyword>
<evidence type="ECO:0000259" key="3">
    <source>
        <dbReference type="Pfam" id="PF06761"/>
    </source>
</evidence>
<accession>A0A158A962</accession>
<evidence type="ECO:0000256" key="2">
    <source>
        <dbReference type="SAM" id="Phobius"/>
    </source>
</evidence>
<dbReference type="PANTHER" id="PTHR36153:SF1">
    <property type="entry name" value="TYPE VI SECRETION SYSTEM COMPONENT TSSM1"/>
    <property type="match status" value="1"/>
</dbReference>
<feature type="transmembrane region" description="Helical" evidence="2">
    <location>
        <begin position="68"/>
        <end position="88"/>
    </location>
</feature>
<dbReference type="EMBL" id="FCOB02000005">
    <property type="protein sequence ID" value="SAK54136.1"/>
    <property type="molecule type" value="Genomic_DNA"/>
</dbReference>
<dbReference type="Pfam" id="PF06761">
    <property type="entry name" value="IcmF-related"/>
    <property type="match status" value="1"/>
</dbReference>
<organism evidence="5 6">
    <name type="scientific">Caballeronia ptereochthonis</name>
    <dbReference type="NCBI Taxonomy" id="1777144"/>
    <lineage>
        <taxon>Bacteria</taxon>
        <taxon>Pseudomonadati</taxon>
        <taxon>Pseudomonadota</taxon>
        <taxon>Betaproteobacteria</taxon>
        <taxon>Burkholderiales</taxon>
        <taxon>Burkholderiaceae</taxon>
        <taxon>Caballeronia</taxon>
    </lineage>
</organism>
<feature type="domain" description="IcmF-related" evidence="3">
    <location>
        <begin position="604"/>
        <end position="724"/>
    </location>
</feature>
<dbReference type="NCBIfam" id="TIGR03348">
    <property type="entry name" value="VI_IcmF"/>
    <property type="match status" value="1"/>
</dbReference>
<feature type="transmembrane region" description="Helical" evidence="2">
    <location>
        <begin position="547"/>
        <end position="568"/>
    </location>
</feature>
<evidence type="ECO:0000313" key="6">
    <source>
        <dbReference type="Proteomes" id="UP000054978"/>
    </source>
</evidence>
<evidence type="ECO:0000259" key="4">
    <source>
        <dbReference type="Pfam" id="PF14331"/>
    </source>
</evidence>
<comment type="caution">
    <text evidence="5">The sequence shown here is derived from an EMBL/GenBank/DDBJ whole genome shotgun (WGS) entry which is preliminary data.</text>
</comment>
<feature type="domain" description="Type VI secretion system component TssM1 N-terminal" evidence="4">
    <location>
        <begin position="293"/>
        <end position="552"/>
    </location>
</feature>
<dbReference type="AlphaFoldDB" id="A0A158A962"/>
<name>A0A158A962_9BURK</name>
<feature type="transmembrane region" description="Helical" evidence="2">
    <location>
        <begin position="100"/>
        <end position="119"/>
    </location>
</feature>
<keyword evidence="2" id="KW-0472">Membrane</keyword>
<evidence type="ECO:0000256" key="1">
    <source>
        <dbReference type="SAM" id="MobiDB-lite"/>
    </source>
</evidence>
<sequence>MNYLSFLRSRWFLALLALVALASAVWFFGPFVAFGGLRPLAGIAMRVSLIALLLAGVLLWLKALPTSPVFVALICLLIWCAAPFLSFGQSQPFASATARAFAIAIVLVGYGVYWLVWAFRRMQSDPHFLKQTLTLGRKQEASPAAARLQNVERQFRQALARLKAMRTGARGISRLFQGSRYLYELPWYVALGSPGSGKTSALLGSGLHVPIGETAHRTMGPPAPTQATDCWLTNEAVLIDTAGHYTRHGASMDALPARSAGDKTREGDEAAMSAQEHALAGPSGDPGWRRIVDADEWRGFLALLRRHRPRAPLNGVLLSVRLDVLTSPDPAVRTSEAVALRTRLEEVRSALGICFPVYLIITQMDRLPGFADYFSSLTKETRTQIWGFTLSLASGDPVMRCEGEFARLSARIAGGMNSRLEDEYDMTRRQRLAALPESFDALRAPLLELLSSLLLDSRYDGTQARATLRGVYFTSAAQSGEHVVAEPLTVVQRLATALGHPLKVASEPAHGSHGYFLHDLFATVILPEAHLVRPNLDRELRFRLLRLLGHALAVLLFCWLATALYVSFNNNDGYLDVIARKTDALATRVKKLYREPAPEDVPDTLAQARDLPAAPGLDLAAPDSSFRYGLYAAPAIVDVSRLTHQALQDNFLLPQIVRRIEDVIAQSIEQQDSKSAYDALRVYLMLYDREKFNARDLRAWVLDDWSRTGNAAVFGTRASMIGHLE</sequence>
<gene>
    <name evidence="5" type="ORF">AWB83_01489</name>
</gene>
<dbReference type="InterPro" id="IPR053156">
    <property type="entry name" value="T6SS_TssM-like"/>
</dbReference>
<evidence type="ECO:0000313" key="5">
    <source>
        <dbReference type="EMBL" id="SAK54136.1"/>
    </source>
</evidence>
<keyword evidence="6" id="KW-1185">Reference proteome</keyword>
<proteinExistence type="predicted"/>
<reference evidence="5" key="1">
    <citation type="submission" date="2016-01" db="EMBL/GenBank/DDBJ databases">
        <authorList>
            <person name="Peeters C."/>
        </authorList>
    </citation>
    <scope>NUCLEOTIDE SEQUENCE [LARGE SCALE GENOMIC DNA]</scope>
    <source>
        <strain evidence="5">LMG 29326</strain>
    </source>
</reference>
<dbReference type="Pfam" id="PF14331">
    <property type="entry name" value="IcmF-related_N"/>
    <property type="match status" value="1"/>
</dbReference>
<feature type="transmembrane region" description="Helical" evidence="2">
    <location>
        <begin position="12"/>
        <end position="34"/>
    </location>
</feature>
<dbReference type="InterPro" id="IPR017731">
    <property type="entry name" value="TssM1-like"/>
</dbReference>
<protein>
    <submittedName>
        <fullName evidence="5">ImcF domain-containing protein</fullName>
    </submittedName>
</protein>
<dbReference type="Proteomes" id="UP000054978">
    <property type="component" value="Unassembled WGS sequence"/>
</dbReference>
<keyword evidence="2" id="KW-1133">Transmembrane helix</keyword>
<feature type="transmembrane region" description="Helical" evidence="2">
    <location>
        <begin position="40"/>
        <end position="61"/>
    </location>
</feature>
<dbReference type="InterPro" id="IPR025743">
    <property type="entry name" value="TssM1_N"/>
</dbReference>
<dbReference type="PANTHER" id="PTHR36153">
    <property type="entry name" value="INNER MEMBRANE PROTEIN-RELATED"/>
    <property type="match status" value="1"/>
</dbReference>
<dbReference type="STRING" id="1777144.AWB83_01489"/>
<dbReference type="InterPro" id="IPR009612">
    <property type="entry name" value="IcmF-rel"/>
</dbReference>
<feature type="region of interest" description="Disordered" evidence="1">
    <location>
        <begin position="254"/>
        <end position="285"/>
    </location>
</feature>